<feature type="domain" description="HTH arsR-type" evidence="5">
    <location>
        <begin position="21"/>
        <end position="111"/>
    </location>
</feature>
<keyword evidence="1" id="KW-0805">Transcription regulation</keyword>
<dbReference type="NCBIfam" id="NF033788">
    <property type="entry name" value="HTH_metalloreg"/>
    <property type="match status" value="1"/>
</dbReference>
<dbReference type="PANTHER" id="PTHR33154:SF18">
    <property type="entry name" value="ARSENICAL RESISTANCE OPERON REPRESSOR"/>
    <property type="match status" value="1"/>
</dbReference>
<dbReference type="PANTHER" id="PTHR33154">
    <property type="entry name" value="TRANSCRIPTIONAL REGULATOR, ARSR FAMILY"/>
    <property type="match status" value="1"/>
</dbReference>
<keyword evidence="3" id="KW-0804">Transcription</keyword>
<evidence type="ECO:0000256" key="3">
    <source>
        <dbReference type="ARBA" id="ARBA00023163"/>
    </source>
</evidence>
<evidence type="ECO:0000313" key="7">
    <source>
        <dbReference type="Proteomes" id="UP001589766"/>
    </source>
</evidence>
<dbReference type="InterPro" id="IPR036388">
    <property type="entry name" value="WH-like_DNA-bd_sf"/>
</dbReference>
<evidence type="ECO:0000313" key="6">
    <source>
        <dbReference type="EMBL" id="MFC0247282.1"/>
    </source>
</evidence>
<accession>A0ABV6F199</accession>
<proteinExistence type="predicted"/>
<dbReference type="RefSeq" id="WP_159554237.1">
    <property type="nucleotide sequence ID" value="NZ_JBHLWH010000006.1"/>
</dbReference>
<evidence type="ECO:0000256" key="4">
    <source>
        <dbReference type="SAM" id="MobiDB-lite"/>
    </source>
</evidence>
<dbReference type="SMART" id="SM00418">
    <property type="entry name" value="HTH_ARSR"/>
    <property type="match status" value="1"/>
</dbReference>
<evidence type="ECO:0000259" key="5">
    <source>
        <dbReference type="PROSITE" id="PS50987"/>
    </source>
</evidence>
<sequence length="111" mass="12044">MSSPMPEFDAPAPTSHGHLAPDRSTAENLARMLRALADPTRIQLLALMNGAGPEGTTVKELTDALTFRQPTISHHLRILLDEGIVCKSQTGRQTWYSIAAEHAGSISDLLR</sequence>
<gene>
    <name evidence="6" type="ORF">ACFFIO_02080</name>
</gene>
<dbReference type="InterPro" id="IPR001845">
    <property type="entry name" value="HTH_ArsR_DNA-bd_dom"/>
</dbReference>
<dbReference type="InterPro" id="IPR036390">
    <property type="entry name" value="WH_DNA-bd_sf"/>
</dbReference>
<dbReference type="InterPro" id="IPR011991">
    <property type="entry name" value="ArsR-like_HTH"/>
</dbReference>
<organism evidence="6 7">
    <name type="scientific">Citricoccus parietis</name>
    <dbReference type="NCBI Taxonomy" id="592307"/>
    <lineage>
        <taxon>Bacteria</taxon>
        <taxon>Bacillati</taxon>
        <taxon>Actinomycetota</taxon>
        <taxon>Actinomycetes</taxon>
        <taxon>Micrococcales</taxon>
        <taxon>Micrococcaceae</taxon>
        <taxon>Citricoccus</taxon>
    </lineage>
</organism>
<dbReference type="EMBL" id="JBHLWH010000006">
    <property type="protein sequence ID" value="MFC0247282.1"/>
    <property type="molecule type" value="Genomic_DNA"/>
</dbReference>
<dbReference type="InterPro" id="IPR051081">
    <property type="entry name" value="HTH_MetalResp_TranReg"/>
</dbReference>
<dbReference type="SUPFAM" id="SSF46785">
    <property type="entry name" value="Winged helix' DNA-binding domain"/>
    <property type="match status" value="1"/>
</dbReference>
<feature type="region of interest" description="Disordered" evidence="4">
    <location>
        <begin position="1"/>
        <end position="22"/>
    </location>
</feature>
<name>A0ABV6F199_9MICC</name>
<dbReference type="Proteomes" id="UP001589766">
    <property type="component" value="Unassembled WGS sequence"/>
</dbReference>
<comment type="caution">
    <text evidence="6">The sequence shown here is derived from an EMBL/GenBank/DDBJ whole genome shotgun (WGS) entry which is preliminary data.</text>
</comment>
<evidence type="ECO:0000256" key="1">
    <source>
        <dbReference type="ARBA" id="ARBA00023015"/>
    </source>
</evidence>
<dbReference type="Gene3D" id="1.10.10.10">
    <property type="entry name" value="Winged helix-like DNA-binding domain superfamily/Winged helix DNA-binding domain"/>
    <property type="match status" value="1"/>
</dbReference>
<evidence type="ECO:0000256" key="2">
    <source>
        <dbReference type="ARBA" id="ARBA00023125"/>
    </source>
</evidence>
<dbReference type="PROSITE" id="PS50987">
    <property type="entry name" value="HTH_ARSR_2"/>
    <property type="match status" value="1"/>
</dbReference>
<protein>
    <submittedName>
        <fullName evidence="6">ArsR/SmtB family transcription factor</fullName>
    </submittedName>
</protein>
<dbReference type="Pfam" id="PF01022">
    <property type="entry name" value="HTH_5"/>
    <property type="match status" value="1"/>
</dbReference>
<reference evidence="6 7" key="1">
    <citation type="submission" date="2024-09" db="EMBL/GenBank/DDBJ databases">
        <authorList>
            <person name="Sun Q."/>
            <person name="Mori K."/>
        </authorList>
    </citation>
    <scope>NUCLEOTIDE SEQUENCE [LARGE SCALE GENOMIC DNA]</scope>
    <source>
        <strain evidence="6 7">CCM 7609</strain>
    </source>
</reference>
<keyword evidence="7" id="KW-1185">Reference proteome</keyword>
<dbReference type="PRINTS" id="PR00778">
    <property type="entry name" value="HTHARSR"/>
</dbReference>
<keyword evidence="2" id="KW-0238">DNA-binding</keyword>
<dbReference type="CDD" id="cd00090">
    <property type="entry name" value="HTH_ARSR"/>
    <property type="match status" value="1"/>
</dbReference>